<evidence type="ECO:0000313" key="8">
    <source>
        <dbReference type="EMBL" id="CAF1441898.1"/>
    </source>
</evidence>
<evidence type="ECO:0000256" key="4">
    <source>
        <dbReference type="ARBA" id="ARBA00023180"/>
    </source>
</evidence>
<evidence type="ECO:0000259" key="7">
    <source>
        <dbReference type="PROSITE" id="PS50835"/>
    </source>
</evidence>
<dbReference type="InterPro" id="IPR003598">
    <property type="entry name" value="Ig_sub2"/>
</dbReference>
<dbReference type="InterPro" id="IPR036179">
    <property type="entry name" value="Ig-like_dom_sf"/>
</dbReference>
<dbReference type="SMART" id="SM00408">
    <property type="entry name" value="IGc2"/>
    <property type="match status" value="3"/>
</dbReference>
<organism evidence="8 9">
    <name type="scientific">Adineta ricciae</name>
    <name type="common">Rotifer</name>
    <dbReference type="NCBI Taxonomy" id="249248"/>
    <lineage>
        <taxon>Eukaryota</taxon>
        <taxon>Metazoa</taxon>
        <taxon>Spiralia</taxon>
        <taxon>Gnathifera</taxon>
        <taxon>Rotifera</taxon>
        <taxon>Eurotatoria</taxon>
        <taxon>Bdelloidea</taxon>
        <taxon>Adinetida</taxon>
        <taxon>Adinetidae</taxon>
        <taxon>Adineta</taxon>
    </lineage>
</organism>
<dbReference type="InterPro" id="IPR003599">
    <property type="entry name" value="Ig_sub"/>
</dbReference>
<dbReference type="InterPro" id="IPR013098">
    <property type="entry name" value="Ig_I-set"/>
</dbReference>
<proteinExistence type="predicted"/>
<protein>
    <recommendedName>
        <fullName evidence="7">Ig-like domain-containing protein</fullName>
    </recommendedName>
</protein>
<evidence type="ECO:0000256" key="6">
    <source>
        <dbReference type="SAM" id="SignalP"/>
    </source>
</evidence>
<name>A0A815NY56_ADIRI</name>
<evidence type="ECO:0000313" key="9">
    <source>
        <dbReference type="Proteomes" id="UP000663852"/>
    </source>
</evidence>
<dbReference type="Pfam" id="PF07679">
    <property type="entry name" value="I-set"/>
    <property type="match status" value="1"/>
</dbReference>
<evidence type="ECO:0000256" key="3">
    <source>
        <dbReference type="ARBA" id="ARBA00023157"/>
    </source>
</evidence>
<feature type="signal peptide" evidence="6">
    <location>
        <begin position="1"/>
        <end position="17"/>
    </location>
</feature>
<comment type="subcellular location">
    <subcellularLocation>
        <location evidence="1">Membrane</location>
        <topology evidence="1">Single-pass type I membrane protein</topology>
    </subcellularLocation>
</comment>
<dbReference type="GO" id="GO:0098609">
    <property type="term" value="P:cell-cell adhesion"/>
    <property type="evidence" value="ECO:0007669"/>
    <property type="project" value="TreeGrafter"/>
</dbReference>
<evidence type="ECO:0000256" key="5">
    <source>
        <dbReference type="ARBA" id="ARBA00023319"/>
    </source>
</evidence>
<keyword evidence="3" id="KW-1015">Disulfide bond</keyword>
<dbReference type="GO" id="GO:0050839">
    <property type="term" value="F:cell adhesion molecule binding"/>
    <property type="evidence" value="ECO:0007669"/>
    <property type="project" value="TreeGrafter"/>
</dbReference>
<keyword evidence="2" id="KW-0472">Membrane</keyword>
<keyword evidence="4" id="KW-0325">Glycoprotein</keyword>
<dbReference type="PANTHER" id="PTHR11640:SF158">
    <property type="entry name" value="V-SET AND IMMUNOGLOBULIN DOMAIN-CONTAINING PROTEIN 10-LIKE 2"/>
    <property type="match status" value="1"/>
</dbReference>
<gene>
    <name evidence="8" type="ORF">EDS130_LOCUS38934</name>
</gene>
<keyword evidence="6" id="KW-0732">Signal</keyword>
<dbReference type="AlphaFoldDB" id="A0A815NY56"/>
<dbReference type="SMART" id="SM00409">
    <property type="entry name" value="IG"/>
    <property type="match status" value="2"/>
</dbReference>
<dbReference type="SUPFAM" id="SSF48726">
    <property type="entry name" value="Immunoglobulin"/>
    <property type="match status" value="3"/>
</dbReference>
<accession>A0A815NY56</accession>
<comment type="caution">
    <text evidence="8">The sequence shown here is derived from an EMBL/GenBank/DDBJ whole genome shotgun (WGS) entry which is preliminary data.</text>
</comment>
<dbReference type="InterPro" id="IPR007110">
    <property type="entry name" value="Ig-like_dom"/>
</dbReference>
<dbReference type="PROSITE" id="PS50835">
    <property type="entry name" value="IG_LIKE"/>
    <property type="match status" value="2"/>
</dbReference>
<feature type="domain" description="Ig-like" evidence="7">
    <location>
        <begin position="208"/>
        <end position="306"/>
    </location>
</feature>
<feature type="chain" id="PRO_5032886173" description="Ig-like domain-containing protein" evidence="6">
    <location>
        <begin position="18"/>
        <end position="357"/>
    </location>
</feature>
<dbReference type="PANTHER" id="PTHR11640">
    <property type="entry name" value="NEPHRIN"/>
    <property type="match status" value="1"/>
</dbReference>
<dbReference type="GO" id="GO:0005911">
    <property type="term" value="C:cell-cell junction"/>
    <property type="evidence" value="ECO:0007669"/>
    <property type="project" value="TreeGrafter"/>
</dbReference>
<dbReference type="InterPro" id="IPR013783">
    <property type="entry name" value="Ig-like_fold"/>
</dbReference>
<evidence type="ECO:0000256" key="1">
    <source>
        <dbReference type="ARBA" id="ARBA00004479"/>
    </source>
</evidence>
<evidence type="ECO:0000256" key="2">
    <source>
        <dbReference type="ARBA" id="ARBA00023136"/>
    </source>
</evidence>
<reference evidence="8" key="1">
    <citation type="submission" date="2021-02" db="EMBL/GenBank/DDBJ databases">
        <authorList>
            <person name="Nowell W R."/>
        </authorList>
    </citation>
    <scope>NUCLEOTIDE SEQUENCE</scope>
</reference>
<dbReference type="OrthoDB" id="10010359at2759"/>
<dbReference type="GO" id="GO:0005886">
    <property type="term" value="C:plasma membrane"/>
    <property type="evidence" value="ECO:0007669"/>
    <property type="project" value="TreeGrafter"/>
</dbReference>
<dbReference type="Gene3D" id="2.60.40.10">
    <property type="entry name" value="Immunoglobulins"/>
    <property type="match status" value="3"/>
</dbReference>
<feature type="domain" description="Ig-like" evidence="7">
    <location>
        <begin position="117"/>
        <end position="203"/>
    </location>
</feature>
<dbReference type="Pfam" id="PF13927">
    <property type="entry name" value="Ig_3"/>
    <property type="match status" value="1"/>
</dbReference>
<sequence length="357" mass="40878">MFIKLIIYFSLIHFTLSDQNIQANIGQDITMSCYFDDPSQLDQLSFMHQTTGDILSLGLELFLDDSLVNQRMQLIPFGSNRLDLKIFSVNQNDSGLYTCMFNDEKLSSYLLEILIPPTFLSFFPLEASVSYPEGSSINFSCHAYASPPANITWIYRNQNKQFKNIQSGEDIYIPSVEPLDSGSYECIASNGHHEAISRSFYVTVQYPPRVKIDKFIDLNQRPVEFQCEICSVPISHIEWFRNGRHILDEQHFLIKTNSIRTENKDCLTTTLTFQDSIHEKYGRYECRAENILGHHSDHIDYQSKIVPMPKSRNEQSALLILPNNTIDQSNSSICSLQTNSPLLISILMIVFNSLSLL</sequence>
<dbReference type="Proteomes" id="UP000663852">
    <property type="component" value="Unassembled WGS sequence"/>
</dbReference>
<dbReference type="InterPro" id="IPR051275">
    <property type="entry name" value="Cell_adhesion_signaling"/>
</dbReference>
<dbReference type="EMBL" id="CAJNOJ010000420">
    <property type="protein sequence ID" value="CAF1441898.1"/>
    <property type="molecule type" value="Genomic_DNA"/>
</dbReference>
<keyword evidence="5" id="KW-0393">Immunoglobulin domain</keyword>